<accession>A0A223KL68</accession>
<keyword evidence="1" id="KW-0678">Repressor</keyword>
<dbReference type="STRING" id="1314751.GCA_001591425_04911"/>
<dbReference type="GO" id="GO:0003677">
    <property type="term" value="F:DNA binding"/>
    <property type="evidence" value="ECO:0007669"/>
    <property type="project" value="UniProtKB-UniRule"/>
</dbReference>
<reference evidence="8 9" key="1">
    <citation type="submission" date="2016-12" db="EMBL/GenBank/DDBJ databases">
        <title>The whole genome sequencing and assembly of Bacillus cohnii DSM 6307T strain.</title>
        <authorList>
            <person name="Lee Y.-J."/>
            <person name="Yi H."/>
            <person name="Bahn Y.-S."/>
            <person name="Kim J.F."/>
            <person name="Lee D.-W."/>
        </authorList>
    </citation>
    <scope>NUCLEOTIDE SEQUENCE [LARGE SCALE GENOMIC DNA]</scope>
    <source>
        <strain evidence="8 9">DSM 6307</strain>
    </source>
</reference>
<dbReference type="InterPro" id="IPR009057">
    <property type="entry name" value="Homeodomain-like_sf"/>
</dbReference>
<feature type="coiled-coil region" evidence="6">
    <location>
        <begin position="210"/>
        <end position="237"/>
    </location>
</feature>
<dbReference type="Gene3D" id="1.10.357.10">
    <property type="entry name" value="Tetracycline Repressor, domain 2"/>
    <property type="match status" value="1"/>
</dbReference>
<dbReference type="PROSITE" id="PS01081">
    <property type="entry name" value="HTH_TETR_1"/>
    <property type="match status" value="1"/>
</dbReference>
<dbReference type="InterPro" id="IPR001647">
    <property type="entry name" value="HTH_TetR"/>
</dbReference>
<evidence type="ECO:0000256" key="2">
    <source>
        <dbReference type="ARBA" id="ARBA00023015"/>
    </source>
</evidence>
<dbReference type="FunFam" id="1.10.10.60:FF:000141">
    <property type="entry name" value="TetR family transcriptional regulator"/>
    <property type="match status" value="1"/>
</dbReference>
<dbReference type="InterPro" id="IPR050624">
    <property type="entry name" value="HTH-type_Tx_Regulator"/>
</dbReference>
<dbReference type="KEGG" id="bcoh:BC6307_02555"/>
<keyword evidence="9" id="KW-1185">Reference proteome</keyword>
<dbReference type="EMBL" id="CP018866">
    <property type="protein sequence ID" value="AST90240.1"/>
    <property type="molecule type" value="Genomic_DNA"/>
</dbReference>
<gene>
    <name evidence="8" type="ORF">BC6307_02555</name>
</gene>
<dbReference type="PANTHER" id="PTHR43479">
    <property type="entry name" value="ACREF/ENVCD OPERON REPRESSOR-RELATED"/>
    <property type="match status" value="1"/>
</dbReference>
<dbReference type="GO" id="GO:0045892">
    <property type="term" value="P:negative regulation of DNA-templated transcription"/>
    <property type="evidence" value="ECO:0007669"/>
    <property type="project" value="UniProtKB-ARBA"/>
</dbReference>
<keyword evidence="4" id="KW-0804">Transcription</keyword>
<dbReference type="AlphaFoldDB" id="A0A223KL68"/>
<evidence type="ECO:0000256" key="5">
    <source>
        <dbReference type="PROSITE-ProRule" id="PRU00335"/>
    </source>
</evidence>
<evidence type="ECO:0000313" key="8">
    <source>
        <dbReference type="EMBL" id="AST90240.1"/>
    </source>
</evidence>
<feature type="domain" description="HTH tetR-type" evidence="7">
    <location>
        <begin position="2"/>
        <end position="62"/>
    </location>
</feature>
<keyword evidence="2" id="KW-0805">Transcription regulation</keyword>
<evidence type="ECO:0000313" key="9">
    <source>
        <dbReference type="Proteomes" id="UP000215224"/>
    </source>
</evidence>
<dbReference type="Pfam" id="PF00440">
    <property type="entry name" value="TetR_N"/>
    <property type="match status" value="1"/>
</dbReference>
<dbReference type="Proteomes" id="UP000215224">
    <property type="component" value="Chromosome"/>
</dbReference>
<dbReference type="PROSITE" id="PS50977">
    <property type="entry name" value="HTH_TETR_2"/>
    <property type="match status" value="1"/>
</dbReference>
<dbReference type="SUPFAM" id="SSF46689">
    <property type="entry name" value="Homeodomain-like"/>
    <property type="match status" value="1"/>
</dbReference>
<organism evidence="8 9">
    <name type="scientific">Sutcliffiella cohnii</name>
    <dbReference type="NCBI Taxonomy" id="33932"/>
    <lineage>
        <taxon>Bacteria</taxon>
        <taxon>Bacillati</taxon>
        <taxon>Bacillota</taxon>
        <taxon>Bacilli</taxon>
        <taxon>Bacillales</taxon>
        <taxon>Bacillaceae</taxon>
        <taxon>Sutcliffiella</taxon>
    </lineage>
</organism>
<dbReference type="PANTHER" id="PTHR43479:SF22">
    <property type="entry name" value="TRANSCRIPTIONAL REGULATOR, TETR FAMILY"/>
    <property type="match status" value="1"/>
</dbReference>
<keyword evidence="3 5" id="KW-0238">DNA-binding</keyword>
<evidence type="ECO:0000256" key="1">
    <source>
        <dbReference type="ARBA" id="ARBA00022491"/>
    </source>
</evidence>
<evidence type="ECO:0000256" key="4">
    <source>
        <dbReference type="ARBA" id="ARBA00023163"/>
    </source>
</evidence>
<dbReference type="PRINTS" id="PR00455">
    <property type="entry name" value="HTHTETR"/>
</dbReference>
<evidence type="ECO:0000256" key="3">
    <source>
        <dbReference type="ARBA" id="ARBA00023125"/>
    </source>
</evidence>
<feature type="DNA-binding region" description="H-T-H motif" evidence="5">
    <location>
        <begin position="25"/>
        <end position="44"/>
    </location>
</feature>
<evidence type="ECO:0000256" key="6">
    <source>
        <dbReference type="SAM" id="Coils"/>
    </source>
</evidence>
<proteinExistence type="predicted"/>
<evidence type="ECO:0000259" key="7">
    <source>
        <dbReference type="PROSITE" id="PS50977"/>
    </source>
</evidence>
<name>A0A223KL68_9BACI</name>
<sequence>MNERKLHVIKVAHQLFINKGFHTTSIQDILDASGISKGTFYNYFSSKNELFKEVFTSLYVDLEKEREAILNGKDRTSLDPFIQQMEFQLRKNRANRVLPLFEEAFFSKDEELKQFITGVQIKTINWVFNRFIDIFGEQKKAYLLDGAIMFMGLLHQNLRYEALAHGKNDNLQLVVQFTVDKIVHIIEESYRTKSQLFEPELINNWIPKDQNKHENLRRRLREEIETLKGKLGENEMKYVELVEFIEDELIDAKKPRKFLIESTLNTLEKHFPSSELQELKKVIIEFM</sequence>
<protein>
    <recommendedName>
        <fullName evidence="7">HTH tetR-type domain-containing protein</fullName>
    </recommendedName>
</protein>
<dbReference type="InterPro" id="IPR023772">
    <property type="entry name" value="DNA-bd_HTH_TetR-type_CS"/>
</dbReference>
<dbReference type="RefSeq" id="WP_066421763.1">
    <property type="nucleotide sequence ID" value="NZ_CP018866.1"/>
</dbReference>
<keyword evidence="6" id="KW-0175">Coiled coil</keyword>